<dbReference type="Proteomes" id="UP000545074">
    <property type="component" value="Unassembled WGS sequence"/>
</dbReference>
<evidence type="ECO:0000313" key="1">
    <source>
        <dbReference type="EMBL" id="MBA6096368.1"/>
    </source>
</evidence>
<comment type="caution">
    <text evidence="1">The sequence shown here is derived from an EMBL/GenBank/DDBJ whole genome shotgun (WGS) entry which is preliminary data.</text>
</comment>
<reference evidence="1 2" key="1">
    <citation type="submission" date="2020-07" db="EMBL/GenBank/DDBJ databases">
        <title>Diversity of carbapenemase encoding genes among Pseudomonas putida group clinical isolates in a tertiary Brazilian hospital.</title>
        <authorList>
            <person name="Alberto-Lei F."/>
            <person name="Nodari C.S."/>
            <person name="Streling A.P."/>
            <person name="Paulino J.T."/>
            <person name="Bessa-Neto F.O."/>
            <person name="Cayo R."/>
            <person name="Gales A.C."/>
        </authorList>
    </citation>
    <scope>NUCLEOTIDE SEQUENCE [LARGE SCALE GENOMIC DNA]</scope>
    <source>
        <strain evidence="1 2">12815</strain>
    </source>
</reference>
<gene>
    <name evidence="1" type="ORF">H4C80_04305</name>
</gene>
<dbReference type="RefSeq" id="WP_182388949.1">
    <property type="nucleotide sequence ID" value="NZ_JACGCX010000002.1"/>
</dbReference>
<evidence type="ECO:0000313" key="2">
    <source>
        <dbReference type="Proteomes" id="UP000545074"/>
    </source>
</evidence>
<organism evidence="1 2">
    <name type="scientific">Pseudomonas juntendi</name>
    <dbReference type="NCBI Taxonomy" id="2666183"/>
    <lineage>
        <taxon>Bacteria</taxon>
        <taxon>Pseudomonadati</taxon>
        <taxon>Pseudomonadota</taxon>
        <taxon>Gammaproteobacteria</taxon>
        <taxon>Pseudomonadales</taxon>
        <taxon>Pseudomonadaceae</taxon>
        <taxon>Pseudomonas</taxon>
    </lineage>
</organism>
<protein>
    <submittedName>
        <fullName evidence="1">Uncharacterized protein</fullName>
    </submittedName>
</protein>
<dbReference type="AlphaFoldDB" id="A0A7W2KD76"/>
<proteinExistence type="predicted"/>
<sequence length="88" mass="9344">MQTATSIAFAQSVPKLKALLASTSIARDEARARIKSSTPLFQAKGRGKIWEVVEISTGAIMGIAYQYETALVFVNAMEAGAASKGLRP</sequence>
<dbReference type="EMBL" id="JACGCX010000002">
    <property type="protein sequence ID" value="MBA6096368.1"/>
    <property type="molecule type" value="Genomic_DNA"/>
</dbReference>
<accession>A0A7W2KD76</accession>
<name>A0A7W2KD76_9PSED</name>